<dbReference type="Gene3D" id="3.30.420.10">
    <property type="entry name" value="Ribonuclease H-like superfamily/Ribonuclease H"/>
    <property type="match status" value="1"/>
</dbReference>
<dbReference type="Proteomes" id="UP001597058">
    <property type="component" value="Unassembled WGS sequence"/>
</dbReference>
<feature type="domain" description="Tc1-like transposase DDE" evidence="1">
    <location>
        <begin position="3"/>
        <end position="140"/>
    </location>
</feature>
<organism evidence="2 3">
    <name type="scientific">Streptomyces kaempferi</name>
    <dbReference type="NCBI Taxonomy" id="333725"/>
    <lineage>
        <taxon>Bacteria</taxon>
        <taxon>Bacillati</taxon>
        <taxon>Actinomycetota</taxon>
        <taxon>Actinomycetes</taxon>
        <taxon>Kitasatosporales</taxon>
        <taxon>Streptomycetaceae</taxon>
        <taxon>Streptomyces</taxon>
    </lineage>
</organism>
<protein>
    <submittedName>
        <fullName evidence="2">Transposase</fullName>
    </submittedName>
</protein>
<name>A0ABW3XW24_9ACTN</name>
<gene>
    <name evidence="2" type="ORF">ACFQ5X_42550</name>
</gene>
<evidence type="ECO:0000313" key="3">
    <source>
        <dbReference type="Proteomes" id="UP001597058"/>
    </source>
</evidence>
<keyword evidence="3" id="KW-1185">Reference proteome</keyword>
<reference evidence="3" key="1">
    <citation type="journal article" date="2019" name="Int. J. Syst. Evol. Microbiol.">
        <title>The Global Catalogue of Microorganisms (GCM) 10K type strain sequencing project: providing services to taxonomists for standard genome sequencing and annotation.</title>
        <authorList>
            <consortium name="The Broad Institute Genomics Platform"/>
            <consortium name="The Broad Institute Genome Sequencing Center for Infectious Disease"/>
            <person name="Wu L."/>
            <person name="Ma J."/>
        </authorList>
    </citation>
    <scope>NUCLEOTIDE SEQUENCE [LARGE SCALE GENOMIC DNA]</scope>
    <source>
        <strain evidence="3">CGMCC 4.7020</strain>
    </source>
</reference>
<dbReference type="InterPro" id="IPR038717">
    <property type="entry name" value="Tc1-like_DDE_dom"/>
</dbReference>
<proteinExistence type="predicted"/>
<dbReference type="InterPro" id="IPR036397">
    <property type="entry name" value="RNaseH_sf"/>
</dbReference>
<comment type="caution">
    <text evidence="2">The sequence shown here is derived from an EMBL/GenBank/DDBJ whole genome shotgun (WGS) entry which is preliminary data.</text>
</comment>
<dbReference type="RefSeq" id="WP_381235808.1">
    <property type="nucleotide sequence ID" value="NZ_JBHSKH010000024.1"/>
</dbReference>
<evidence type="ECO:0000259" key="1">
    <source>
        <dbReference type="Pfam" id="PF13358"/>
    </source>
</evidence>
<dbReference type="EMBL" id="JBHTMM010000119">
    <property type="protein sequence ID" value="MFD1312448.1"/>
    <property type="molecule type" value="Genomic_DNA"/>
</dbReference>
<dbReference type="Pfam" id="PF13358">
    <property type="entry name" value="DDE_3"/>
    <property type="match status" value="1"/>
</dbReference>
<evidence type="ECO:0000313" key="2">
    <source>
        <dbReference type="EMBL" id="MFD1312448.1"/>
    </source>
</evidence>
<sequence>MRPPRARTWGRRGQTSVVRVRGRSRRRISIAAMCCYRPGSRSRMIYRPRFHLLLKGARNSYSWQDYRDLLARAHLQLGAPIVVVWDNLNTHRAAGLRDYAASHDWLTIIQLPSYSPDLNPVEGVWSLLRRGPMANTAFTDPDHLTRTLRRGLVHIQRHPELIDGCLTETGLTFNPRS</sequence>
<accession>A0ABW3XW24</accession>